<evidence type="ECO:0000256" key="1">
    <source>
        <dbReference type="ARBA" id="ARBA00009674"/>
    </source>
</evidence>
<keyword evidence="3" id="KW-0653">Protein transport</keyword>
<reference evidence="4 5" key="1">
    <citation type="journal article" date="2020" name="ISME J.">
        <title>Uncovering the hidden diversity of litter-decomposition mechanisms in mushroom-forming fungi.</title>
        <authorList>
            <person name="Floudas D."/>
            <person name="Bentzer J."/>
            <person name="Ahren D."/>
            <person name="Johansson T."/>
            <person name="Persson P."/>
            <person name="Tunlid A."/>
        </authorList>
    </citation>
    <scope>NUCLEOTIDE SEQUENCE [LARGE SCALE GENOMIC DNA]</scope>
    <source>
        <strain evidence="4 5">CBS 291.85</strain>
    </source>
</reference>
<organism evidence="4 5">
    <name type="scientific">Tetrapyrgos nigripes</name>
    <dbReference type="NCBI Taxonomy" id="182062"/>
    <lineage>
        <taxon>Eukaryota</taxon>
        <taxon>Fungi</taxon>
        <taxon>Dikarya</taxon>
        <taxon>Basidiomycota</taxon>
        <taxon>Agaricomycotina</taxon>
        <taxon>Agaricomycetes</taxon>
        <taxon>Agaricomycetidae</taxon>
        <taxon>Agaricales</taxon>
        <taxon>Marasmiineae</taxon>
        <taxon>Marasmiaceae</taxon>
        <taxon>Tetrapyrgos</taxon>
    </lineage>
</organism>
<dbReference type="InterPro" id="IPR036390">
    <property type="entry name" value="WH_DNA-bd_sf"/>
</dbReference>
<gene>
    <name evidence="4" type="ORF">D9758_007583</name>
</gene>
<proteinExistence type="inferred from homology"/>
<dbReference type="GO" id="GO:0042803">
    <property type="term" value="F:protein homodimerization activity"/>
    <property type="evidence" value="ECO:0007669"/>
    <property type="project" value="TreeGrafter"/>
</dbReference>
<comment type="similarity">
    <text evidence="1">Belongs to the VPS25 family.</text>
</comment>
<evidence type="ECO:0008006" key="6">
    <source>
        <dbReference type="Google" id="ProtNLM"/>
    </source>
</evidence>
<accession>A0A8H5G7X0</accession>
<dbReference type="InterPro" id="IPR014041">
    <property type="entry name" value="ESCRT-II_cplx_Vps25-sub_N"/>
</dbReference>
<name>A0A8H5G7X0_9AGAR</name>
<keyword evidence="2" id="KW-0813">Transport</keyword>
<dbReference type="PANTHER" id="PTHR13149">
    <property type="entry name" value="VACUOLAR PROTEIN SORTING-ASSOCIATED PROTEIN VPS25"/>
    <property type="match status" value="1"/>
</dbReference>
<dbReference type="OrthoDB" id="245150at2759"/>
<evidence type="ECO:0000256" key="2">
    <source>
        <dbReference type="ARBA" id="ARBA00022448"/>
    </source>
</evidence>
<evidence type="ECO:0000256" key="3">
    <source>
        <dbReference type="ARBA" id="ARBA00022927"/>
    </source>
</evidence>
<comment type="caution">
    <text evidence="4">The sequence shown here is derived from an EMBL/GenBank/DDBJ whole genome shotgun (WGS) entry which is preliminary data.</text>
</comment>
<sequence length="194" mass="21964">MALSTHTTSTGYLLPSIHSAPPFFTQQPNPTTLAIATEHWVKLITGYARHRKLFFLRVEDAESPGNDWAEVLRNERINRRLPPTYLSYILEILVNKNLAAYEPPAQTRAVMLFWRLPEEWAEVLHEWATSTGQLNSILTFYDITDPPLESPLTGIPIPLLRRAIGILTKSNRAQIISIPDGEGVRFFPGNKYVG</sequence>
<keyword evidence="5" id="KW-1185">Reference proteome</keyword>
<dbReference type="InterPro" id="IPR036388">
    <property type="entry name" value="WH-like_DNA-bd_sf"/>
</dbReference>
<evidence type="ECO:0000313" key="4">
    <source>
        <dbReference type="EMBL" id="KAF5359988.1"/>
    </source>
</evidence>
<dbReference type="SUPFAM" id="SSF46785">
    <property type="entry name" value="Winged helix' DNA-binding domain"/>
    <property type="match status" value="2"/>
</dbReference>
<protein>
    <recommendedName>
        <fullName evidence="6">ESCRT-II complex vps25 subunit</fullName>
    </recommendedName>
</protein>
<dbReference type="GO" id="GO:0000814">
    <property type="term" value="C:ESCRT II complex"/>
    <property type="evidence" value="ECO:0007669"/>
    <property type="project" value="InterPro"/>
</dbReference>
<dbReference type="AlphaFoldDB" id="A0A8H5G7X0"/>
<dbReference type="Proteomes" id="UP000559256">
    <property type="component" value="Unassembled WGS sequence"/>
</dbReference>
<dbReference type="EMBL" id="JAACJM010000045">
    <property type="protein sequence ID" value="KAF5359988.1"/>
    <property type="molecule type" value="Genomic_DNA"/>
</dbReference>
<dbReference type="GO" id="GO:0043328">
    <property type="term" value="P:protein transport to vacuole involved in ubiquitin-dependent protein catabolic process via the multivesicular body sorting pathway"/>
    <property type="evidence" value="ECO:0007669"/>
    <property type="project" value="TreeGrafter"/>
</dbReference>
<dbReference type="Gene3D" id="1.10.10.570">
    <property type="entry name" value="Winged helix' DNA-binding domain. Chain C. Domain 1"/>
    <property type="match status" value="1"/>
</dbReference>
<dbReference type="Gene3D" id="1.10.10.10">
    <property type="entry name" value="Winged helix-like DNA-binding domain superfamily/Winged helix DNA-binding domain"/>
    <property type="match status" value="1"/>
</dbReference>
<dbReference type="Pfam" id="PF05871">
    <property type="entry name" value="ESCRT-II"/>
    <property type="match status" value="1"/>
</dbReference>
<dbReference type="PANTHER" id="PTHR13149:SF0">
    <property type="entry name" value="VACUOLAR PROTEIN-SORTING-ASSOCIATED PROTEIN 25"/>
    <property type="match status" value="1"/>
</dbReference>
<dbReference type="GO" id="GO:0005198">
    <property type="term" value="F:structural molecule activity"/>
    <property type="evidence" value="ECO:0007669"/>
    <property type="project" value="TreeGrafter"/>
</dbReference>
<dbReference type="InterPro" id="IPR008570">
    <property type="entry name" value="ESCRT-II_cplx_Vps25-sub"/>
</dbReference>
<evidence type="ECO:0000313" key="5">
    <source>
        <dbReference type="Proteomes" id="UP000559256"/>
    </source>
</evidence>